<dbReference type="GO" id="GO:0003824">
    <property type="term" value="F:catalytic activity"/>
    <property type="evidence" value="ECO:0007669"/>
    <property type="project" value="InterPro"/>
</dbReference>
<evidence type="ECO:0000256" key="1">
    <source>
        <dbReference type="ARBA" id="ARBA00010211"/>
    </source>
</evidence>
<dbReference type="AlphaFoldDB" id="A0A0D2GAN2"/>
<dbReference type="InterPro" id="IPR011234">
    <property type="entry name" value="Fumarylacetoacetase-like_C"/>
</dbReference>
<dbReference type="RefSeq" id="XP_016622326.1">
    <property type="nucleotide sequence ID" value="XM_016761988.1"/>
</dbReference>
<dbReference type="HOGENOM" id="CLU_1294257_0_0_1"/>
<evidence type="ECO:0000259" key="3">
    <source>
        <dbReference type="Pfam" id="PF01557"/>
    </source>
</evidence>
<dbReference type="VEuPathDB" id="FungiDB:Z519_04242"/>
<dbReference type="OrthoDB" id="411064at2759"/>
<protein>
    <recommendedName>
        <fullName evidence="3">Fumarylacetoacetase-like C-terminal domain-containing protein</fullName>
    </recommendedName>
</protein>
<proteinExistence type="inferred from homology"/>
<evidence type="ECO:0000313" key="5">
    <source>
        <dbReference type="Proteomes" id="UP000053789"/>
    </source>
</evidence>
<reference evidence="4" key="1">
    <citation type="submission" date="2015-01" db="EMBL/GenBank/DDBJ databases">
        <title>The Genome Sequence of Cladophialophora bantiana CBS 173.52.</title>
        <authorList>
            <consortium name="The Broad Institute Genomics Platform"/>
            <person name="Cuomo C."/>
            <person name="de Hoog S."/>
            <person name="Gorbushina A."/>
            <person name="Stielow B."/>
            <person name="Teixiera M."/>
            <person name="Abouelleil A."/>
            <person name="Chapman S.B."/>
            <person name="Priest M."/>
            <person name="Young S.K."/>
            <person name="Wortman J."/>
            <person name="Nusbaum C."/>
            <person name="Birren B."/>
        </authorList>
    </citation>
    <scope>NUCLEOTIDE SEQUENCE [LARGE SCALE GENOMIC DNA]</scope>
    <source>
        <strain evidence="4">CBS 173.52</strain>
    </source>
</reference>
<dbReference type="Proteomes" id="UP000053789">
    <property type="component" value="Unassembled WGS sequence"/>
</dbReference>
<organism evidence="4 5">
    <name type="scientific">Cladophialophora bantiana (strain ATCC 10958 / CBS 173.52 / CDC B-1940 / NIH 8579)</name>
    <name type="common">Xylohypha bantiana</name>
    <dbReference type="NCBI Taxonomy" id="1442370"/>
    <lineage>
        <taxon>Eukaryota</taxon>
        <taxon>Fungi</taxon>
        <taxon>Dikarya</taxon>
        <taxon>Ascomycota</taxon>
        <taxon>Pezizomycotina</taxon>
        <taxon>Eurotiomycetes</taxon>
        <taxon>Chaetothyriomycetidae</taxon>
        <taxon>Chaetothyriales</taxon>
        <taxon>Herpotrichiellaceae</taxon>
        <taxon>Cladophialophora</taxon>
    </lineage>
</organism>
<dbReference type="Pfam" id="PF01557">
    <property type="entry name" value="FAA_hydrolase"/>
    <property type="match status" value="1"/>
</dbReference>
<dbReference type="EMBL" id="KN846984">
    <property type="protein sequence ID" value="KIW95657.1"/>
    <property type="molecule type" value="Genomic_DNA"/>
</dbReference>
<dbReference type="GeneID" id="27697170"/>
<name>A0A0D2GAN2_CLAB1</name>
<dbReference type="InterPro" id="IPR036663">
    <property type="entry name" value="Fumarylacetoacetase_C_sf"/>
</dbReference>
<comment type="similarity">
    <text evidence="1">Belongs to the FAH family.</text>
</comment>
<accession>A0A0D2GAN2</accession>
<dbReference type="PANTHER" id="PTHR11820">
    <property type="entry name" value="ACYLPYRUVASE"/>
    <property type="match status" value="1"/>
</dbReference>
<keyword evidence="5" id="KW-1185">Reference proteome</keyword>
<keyword evidence="2" id="KW-0479">Metal-binding</keyword>
<gene>
    <name evidence="4" type="ORF">Z519_04242</name>
</gene>
<sequence>MTSRFTRLIRFEDPQGKTHYGAAGADWKLNLQGQTLPTYDISSPWASEFPLSGQKAEVAKILSPLETIPLMFGIGLNYKSHAEEANVYIASRLCFGSQLTGLASDSFIPGDVLTGPYQDIPIPLVAKELDYEGELCVVIGKNAKNLTEDDDLSEYILGYPTGNDVSARFWAWQKQSGGQYGHSKSFDQFGPIGPLLHRLQLSEILKTCVSRPG</sequence>
<evidence type="ECO:0000256" key="2">
    <source>
        <dbReference type="ARBA" id="ARBA00022723"/>
    </source>
</evidence>
<evidence type="ECO:0000313" key="4">
    <source>
        <dbReference type="EMBL" id="KIW95657.1"/>
    </source>
</evidence>
<dbReference type="SUPFAM" id="SSF56529">
    <property type="entry name" value="FAH"/>
    <property type="match status" value="1"/>
</dbReference>
<dbReference type="Gene3D" id="3.90.850.10">
    <property type="entry name" value="Fumarylacetoacetase-like, C-terminal domain"/>
    <property type="match status" value="1"/>
</dbReference>
<feature type="domain" description="Fumarylacetoacetase-like C-terminal" evidence="3">
    <location>
        <begin position="72"/>
        <end position="197"/>
    </location>
</feature>
<dbReference type="GO" id="GO:0046872">
    <property type="term" value="F:metal ion binding"/>
    <property type="evidence" value="ECO:0007669"/>
    <property type="project" value="UniProtKB-KW"/>
</dbReference>